<dbReference type="InterPro" id="IPR014710">
    <property type="entry name" value="RmlC-like_jellyroll"/>
</dbReference>
<dbReference type="EMBL" id="BSEL01000001">
    <property type="protein sequence ID" value="GLJ66283.1"/>
    <property type="molecule type" value="Genomic_DNA"/>
</dbReference>
<feature type="domain" description="Pirin N-terminal" evidence="4">
    <location>
        <begin position="27"/>
        <end position="124"/>
    </location>
</feature>
<dbReference type="Pfam" id="PF02678">
    <property type="entry name" value="Pirin"/>
    <property type="match status" value="1"/>
</dbReference>
<reference evidence="5" key="1">
    <citation type="journal article" date="2014" name="Int. J. Syst. Evol. Microbiol.">
        <title>Complete genome of a new Firmicutes species belonging to the dominant human colonic microbiota ('Ruminococcus bicirculans') reveals two chromosomes and a selective capacity to utilize plant glucans.</title>
        <authorList>
            <consortium name="NISC Comparative Sequencing Program"/>
            <person name="Wegmann U."/>
            <person name="Louis P."/>
            <person name="Goesmann A."/>
            <person name="Henrissat B."/>
            <person name="Duncan S.H."/>
            <person name="Flint H.J."/>
        </authorList>
    </citation>
    <scope>NUCLEOTIDE SEQUENCE</scope>
    <source>
        <strain evidence="5">VKM Ac-1246</strain>
    </source>
</reference>
<evidence type="ECO:0000313" key="6">
    <source>
        <dbReference type="Proteomes" id="UP001142292"/>
    </source>
</evidence>
<evidence type="ECO:0000259" key="4">
    <source>
        <dbReference type="Pfam" id="PF02678"/>
    </source>
</evidence>
<organism evidence="5 6">
    <name type="scientific">Nocardioides luteus</name>
    <dbReference type="NCBI Taxonomy" id="1844"/>
    <lineage>
        <taxon>Bacteria</taxon>
        <taxon>Bacillati</taxon>
        <taxon>Actinomycetota</taxon>
        <taxon>Actinomycetes</taxon>
        <taxon>Propionibacteriales</taxon>
        <taxon>Nocardioidaceae</taxon>
        <taxon>Nocardioides</taxon>
    </lineage>
</organism>
<name>A0ABQ5SQ71_9ACTN</name>
<dbReference type="PANTHER" id="PTHR43212">
    <property type="entry name" value="QUERCETIN 2,3-DIOXYGENASE"/>
    <property type="match status" value="1"/>
</dbReference>
<comment type="similarity">
    <text evidence="1 2">Belongs to the pirin family.</text>
</comment>
<proteinExistence type="inferred from homology"/>
<sequence>MTVTAQIRRGNARFTERPPGLRPGRITWHTYSFGPHYDPDRVGFGPIVTYDEHLLRNGEGFETHHHSGVTIVTWPLSGEVTHTDSTGATGTVAPGQVGVFTTGDGVDHSEFATAPGTRFVQMWVAGSTGAPAYEVHDVAAREGEWVEAVRLDQGSFLIGRVGTAGPAEITLPEARLRHLHVASGALLRSGMAEPLTAGDAFEVTAGDDLPPDFTVAAGVPTELLLWIFD</sequence>
<reference evidence="5" key="2">
    <citation type="submission" date="2023-01" db="EMBL/GenBank/DDBJ databases">
        <authorList>
            <person name="Sun Q."/>
            <person name="Evtushenko L."/>
        </authorList>
    </citation>
    <scope>NUCLEOTIDE SEQUENCE</scope>
    <source>
        <strain evidence="5">VKM Ac-1246</strain>
    </source>
</reference>
<evidence type="ECO:0000256" key="3">
    <source>
        <dbReference type="SAM" id="MobiDB-lite"/>
    </source>
</evidence>
<accession>A0ABQ5SQ71</accession>
<gene>
    <name evidence="5" type="ORF">GCM10017579_03190</name>
</gene>
<dbReference type="SUPFAM" id="SSF51182">
    <property type="entry name" value="RmlC-like cupins"/>
    <property type="match status" value="1"/>
</dbReference>
<evidence type="ECO:0000313" key="5">
    <source>
        <dbReference type="EMBL" id="GLJ66283.1"/>
    </source>
</evidence>
<dbReference type="InterPro" id="IPR012093">
    <property type="entry name" value="Pirin"/>
</dbReference>
<evidence type="ECO:0000256" key="1">
    <source>
        <dbReference type="ARBA" id="ARBA00008416"/>
    </source>
</evidence>
<comment type="caution">
    <text evidence="5">The sequence shown here is derived from an EMBL/GenBank/DDBJ whole genome shotgun (WGS) entry which is preliminary data.</text>
</comment>
<keyword evidence="6" id="KW-1185">Reference proteome</keyword>
<dbReference type="InterPro" id="IPR003829">
    <property type="entry name" value="Pirin_N_dom"/>
</dbReference>
<dbReference type="Gene3D" id="2.60.120.10">
    <property type="entry name" value="Jelly Rolls"/>
    <property type="match status" value="1"/>
</dbReference>
<dbReference type="InterPro" id="IPR011051">
    <property type="entry name" value="RmlC_Cupin_sf"/>
</dbReference>
<dbReference type="PANTHER" id="PTHR43212:SF3">
    <property type="entry name" value="QUERCETIN 2,3-DIOXYGENASE"/>
    <property type="match status" value="1"/>
</dbReference>
<evidence type="ECO:0000256" key="2">
    <source>
        <dbReference type="RuleBase" id="RU003457"/>
    </source>
</evidence>
<dbReference type="Proteomes" id="UP001142292">
    <property type="component" value="Unassembled WGS sequence"/>
</dbReference>
<feature type="region of interest" description="Disordered" evidence="3">
    <location>
        <begin position="1"/>
        <end position="21"/>
    </location>
</feature>
<protein>
    <recommendedName>
        <fullName evidence="4">Pirin N-terminal domain-containing protein</fullName>
    </recommendedName>
</protein>